<dbReference type="SUPFAM" id="SSF53335">
    <property type="entry name" value="S-adenosyl-L-methionine-dependent methyltransferases"/>
    <property type="match status" value="1"/>
</dbReference>
<name>A0A812N1Y7_9DINO</name>
<evidence type="ECO:0000256" key="1">
    <source>
        <dbReference type="ARBA" id="ARBA00023115"/>
    </source>
</evidence>
<dbReference type="OrthoDB" id="411785at2759"/>
<dbReference type="AlphaFoldDB" id="A0A812N1Y7"/>
<proteinExistence type="predicted"/>
<dbReference type="GO" id="GO:0006596">
    <property type="term" value="P:polyamine biosynthetic process"/>
    <property type="evidence" value="ECO:0007669"/>
    <property type="project" value="UniProtKB-KW"/>
</dbReference>
<sequence length="349" mass="38203">MMKHVRSAFMSVRGHGCRHAYFTKVFVRGYPFMLCRNVRSKVTAHRATPAGALPEGWVQEWRVLRFIPENRSSDLIQAINRVSIDEFGNQRQHLRNCLLMPYTKSVASSVLAALELVLERAPLADDSEKEEPELRILCVGFGGGSVPAFFTEMLPDCRVDVVELEPAVLDAAESMGFVPHPRINVYLDDGAKFVHQAVHSTDGLHNGMYDALVIDAYDVEGNVPSAFTSAGSSFSSALAKGLLRPRGVMVTNLLPSAPLSQILQDQAQAICSRGDCLSFGIEAEGSGNLLALHACGAPIRSGSQRQRKAELFLRLWLAARSAQKATGCPFSIARLATRRIRSLGGRRRA</sequence>
<keyword evidence="3" id="KW-1185">Reference proteome</keyword>
<comment type="caution">
    <text evidence="2">The sequence shown here is derived from an EMBL/GenBank/DDBJ whole genome shotgun (WGS) entry which is preliminary data.</text>
</comment>
<evidence type="ECO:0000313" key="2">
    <source>
        <dbReference type="EMBL" id="CAE7272944.1"/>
    </source>
</evidence>
<organism evidence="2 3">
    <name type="scientific">Symbiodinium necroappetens</name>
    <dbReference type="NCBI Taxonomy" id="1628268"/>
    <lineage>
        <taxon>Eukaryota</taxon>
        <taxon>Sar</taxon>
        <taxon>Alveolata</taxon>
        <taxon>Dinophyceae</taxon>
        <taxon>Suessiales</taxon>
        <taxon>Symbiodiniaceae</taxon>
        <taxon>Symbiodinium</taxon>
    </lineage>
</organism>
<dbReference type="Gene3D" id="3.40.50.150">
    <property type="entry name" value="Vaccinia Virus protein VP39"/>
    <property type="match status" value="1"/>
</dbReference>
<accession>A0A812N1Y7</accession>
<dbReference type="EMBL" id="CAJNJA010011464">
    <property type="protein sequence ID" value="CAE7272944.1"/>
    <property type="molecule type" value="Genomic_DNA"/>
</dbReference>
<evidence type="ECO:0000313" key="3">
    <source>
        <dbReference type="Proteomes" id="UP000601435"/>
    </source>
</evidence>
<dbReference type="PANTHER" id="PTHR43317:SF1">
    <property type="entry name" value="THERMOSPERMINE SYNTHASE ACAULIS5"/>
    <property type="match status" value="1"/>
</dbReference>
<keyword evidence="1" id="KW-0620">Polyamine biosynthesis</keyword>
<dbReference type="PANTHER" id="PTHR43317">
    <property type="entry name" value="THERMOSPERMINE SYNTHASE ACAULIS5"/>
    <property type="match status" value="1"/>
</dbReference>
<reference evidence="2" key="1">
    <citation type="submission" date="2021-02" db="EMBL/GenBank/DDBJ databases">
        <authorList>
            <person name="Dougan E. K."/>
            <person name="Rhodes N."/>
            <person name="Thang M."/>
            <person name="Chan C."/>
        </authorList>
    </citation>
    <scope>NUCLEOTIDE SEQUENCE</scope>
</reference>
<gene>
    <name evidence="2" type="primary">speE</name>
    <name evidence="2" type="ORF">SNEC2469_LOCUS6574</name>
</gene>
<dbReference type="InterPro" id="IPR029063">
    <property type="entry name" value="SAM-dependent_MTases_sf"/>
</dbReference>
<dbReference type="Proteomes" id="UP000601435">
    <property type="component" value="Unassembled WGS sequence"/>
</dbReference>
<protein>
    <submittedName>
        <fullName evidence="2">SpeE protein</fullName>
    </submittedName>
</protein>